<dbReference type="Gene3D" id="3.40.50.12780">
    <property type="entry name" value="N-terminal domain of ligase-like"/>
    <property type="match status" value="1"/>
</dbReference>
<dbReference type="PANTHER" id="PTHR43767">
    <property type="entry name" value="LONG-CHAIN-FATTY-ACID--COA LIGASE"/>
    <property type="match status" value="1"/>
</dbReference>
<sequence length="504" mass="54260">MATPDYSPARVLVRAGRQHPNRMSIIWPDNSVWTVAESADAVRRVATYLRSLGIGEGDRVVFAGRNNAWVFVLHVACSWLHAVTVPLSERLPLTVTQSIVDSLDPALVLIDEVAPALQRSISVSAKFMTVDVFASSALDSTPIEGEPPACAHETGAIVFTSGSTGRTRGVELTHAHMWWGSMCFRDGFEYLPARDVVGVCAPISHIGGFNGTSMDVFSHGGTIIVFPTFNPTDILRAIEKHRISMMFAVPVMCHMLLDTNESVGADISSWERPLIGGDAMGPALAERLRSAGLRPIHVWGMTETSGAGMMTSPDADAPAGALGQPFPYVDARLMNADGHLAGVGELGEIEVRGPGVSTSFVTNGERGLASMHDDWLRTGDLATRDENGWYHIVGRASRMINTGGELVAPGRIEELLRGLPHIANACVVGVKDDRWGQVVAAAIVAGPIPEELLDVADFDALEIADLISDQCAPWERVRRAVWVDALPQLPNGKPDIQATQRLFD</sequence>
<reference evidence="3 4" key="1">
    <citation type="submission" date="2017-12" db="EMBL/GenBank/DDBJ databases">
        <title>Phylogenetic diversity of female urinary microbiome.</title>
        <authorList>
            <person name="Thomas-White K."/>
            <person name="Wolfe A.J."/>
        </authorList>
    </citation>
    <scope>NUCLEOTIDE SEQUENCE [LARGE SCALE GENOMIC DNA]</scope>
    <source>
        <strain evidence="3 4">UMB0250</strain>
    </source>
</reference>
<dbReference type="AlphaFoldDB" id="A0A2I1I6B9"/>
<dbReference type="SUPFAM" id="SSF56801">
    <property type="entry name" value="Acetyl-CoA synthetase-like"/>
    <property type="match status" value="1"/>
</dbReference>
<accession>A0A2I1I6B9</accession>
<dbReference type="PANTHER" id="PTHR43767:SF1">
    <property type="entry name" value="NONRIBOSOMAL PEPTIDE SYNTHASE PES1 (EUROFUNG)-RELATED"/>
    <property type="match status" value="1"/>
</dbReference>
<feature type="domain" description="AMP-dependent synthetase/ligase" evidence="1">
    <location>
        <begin position="14"/>
        <end position="357"/>
    </location>
</feature>
<evidence type="ECO:0000259" key="2">
    <source>
        <dbReference type="Pfam" id="PF13193"/>
    </source>
</evidence>
<dbReference type="Proteomes" id="UP000234545">
    <property type="component" value="Unassembled WGS sequence"/>
</dbReference>
<comment type="caution">
    <text evidence="3">The sequence shown here is derived from an EMBL/GenBank/DDBJ whole genome shotgun (WGS) entry which is preliminary data.</text>
</comment>
<name>A0A2I1I6B9_9ACTO</name>
<dbReference type="GO" id="GO:0016878">
    <property type="term" value="F:acid-thiol ligase activity"/>
    <property type="evidence" value="ECO:0007669"/>
    <property type="project" value="UniProtKB-ARBA"/>
</dbReference>
<evidence type="ECO:0000313" key="3">
    <source>
        <dbReference type="EMBL" id="PKY66672.1"/>
    </source>
</evidence>
<dbReference type="InterPro" id="IPR000873">
    <property type="entry name" value="AMP-dep_synth/lig_dom"/>
</dbReference>
<dbReference type="Gene3D" id="3.30.300.30">
    <property type="match status" value="1"/>
</dbReference>
<organism evidence="3 4">
    <name type="scientific">Schaalia turicensis</name>
    <dbReference type="NCBI Taxonomy" id="131111"/>
    <lineage>
        <taxon>Bacteria</taxon>
        <taxon>Bacillati</taxon>
        <taxon>Actinomycetota</taxon>
        <taxon>Actinomycetes</taxon>
        <taxon>Actinomycetales</taxon>
        <taxon>Actinomycetaceae</taxon>
        <taxon>Schaalia</taxon>
    </lineage>
</organism>
<protein>
    <submittedName>
        <fullName evidence="3">Long-chain fatty acid--CoA ligase</fullName>
    </submittedName>
</protein>
<dbReference type="OrthoDB" id="9803968at2"/>
<evidence type="ECO:0000313" key="4">
    <source>
        <dbReference type="Proteomes" id="UP000234545"/>
    </source>
</evidence>
<feature type="domain" description="AMP-binding enzyme C-terminal" evidence="2">
    <location>
        <begin position="412"/>
        <end position="493"/>
    </location>
</feature>
<dbReference type="Pfam" id="PF00501">
    <property type="entry name" value="AMP-binding"/>
    <property type="match status" value="1"/>
</dbReference>
<evidence type="ECO:0000259" key="1">
    <source>
        <dbReference type="Pfam" id="PF00501"/>
    </source>
</evidence>
<dbReference type="InterPro" id="IPR042099">
    <property type="entry name" value="ANL_N_sf"/>
</dbReference>
<dbReference type="InterPro" id="IPR050237">
    <property type="entry name" value="ATP-dep_AMP-bd_enzyme"/>
</dbReference>
<proteinExistence type="predicted"/>
<gene>
    <name evidence="3" type="ORF">CYJ25_03510</name>
</gene>
<keyword evidence="3" id="KW-0436">Ligase</keyword>
<dbReference type="Pfam" id="PF13193">
    <property type="entry name" value="AMP-binding_C"/>
    <property type="match status" value="1"/>
</dbReference>
<dbReference type="InterPro" id="IPR025110">
    <property type="entry name" value="AMP-bd_C"/>
</dbReference>
<dbReference type="EMBL" id="PKKJ01000002">
    <property type="protein sequence ID" value="PKY66672.1"/>
    <property type="molecule type" value="Genomic_DNA"/>
</dbReference>
<dbReference type="InterPro" id="IPR045851">
    <property type="entry name" value="AMP-bd_C_sf"/>
</dbReference>